<accession>A0A067PGW4</accession>
<evidence type="ECO:0000259" key="5">
    <source>
        <dbReference type="PROSITE" id="PS51192"/>
    </source>
</evidence>
<evidence type="ECO:0000259" key="6">
    <source>
        <dbReference type="PROSITE" id="PS51194"/>
    </source>
</evidence>
<reference evidence="8" key="1">
    <citation type="journal article" date="2014" name="Proc. Natl. Acad. Sci. U.S.A.">
        <title>Extensive sampling of basidiomycete genomes demonstrates inadequacy of the white-rot/brown-rot paradigm for wood decay fungi.</title>
        <authorList>
            <person name="Riley R."/>
            <person name="Salamov A.A."/>
            <person name="Brown D.W."/>
            <person name="Nagy L.G."/>
            <person name="Floudas D."/>
            <person name="Held B.W."/>
            <person name="Levasseur A."/>
            <person name="Lombard V."/>
            <person name="Morin E."/>
            <person name="Otillar R."/>
            <person name="Lindquist E.A."/>
            <person name="Sun H."/>
            <person name="LaButti K.M."/>
            <person name="Schmutz J."/>
            <person name="Jabbour D."/>
            <person name="Luo H."/>
            <person name="Baker S.E."/>
            <person name="Pisabarro A.G."/>
            <person name="Walton J.D."/>
            <person name="Blanchette R.A."/>
            <person name="Henrissat B."/>
            <person name="Martin F."/>
            <person name="Cullen D."/>
            <person name="Hibbett D.S."/>
            <person name="Grigoriev I.V."/>
        </authorList>
    </citation>
    <scope>NUCLEOTIDE SEQUENCE [LARGE SCALE GENOMIC DNA]</scope>
    <source>
        <strain evidence="8">MUCL 33604</strain>
    </source>
</reference>
<dbReference type="SUPFAM" id="SSF52540">
    <property type="entry name" value="P-loop containing nucleoside triphosphate hydrolases"/>
    <property type="match status" value="2"/>
</dbReference>
<dbReference type="Gene3D" id="3.40.50.300">
    <property type="entry name" value="P-loop containing nucleotide triphosphate hydrolases"/>
    <property type="match status" value="1"/>
</dbReference>
<dbReference type="AlphaFoldDB" id="A0A067PGW4"/>
<dbReference type="InterPro" id="IPR049730">
    <property type="entry name" value="SNF2/RAD54-like_C"/>
</dbReference>
<feature type="compositionally biased region" description="Polar residues" evidence="4">
    <location>
        <begin position="85"/>
        <end position="99"/>
    </location>
</feature>
<dbReference type="FunCoup" id="A0A067PGW4">
    <property type="interactions" value="162"/>
</dbReference>
<dbReference type="GO" id="GO:0016787">
    <property type="term" value="F:hydrolase activity"/>
    <property type="evidence" value="ECO:0007669"/>
    <property type="project" value="UniProtKB-KW"/>
</dbReference>
<dbReference type="CDD" id="cd18793">
    <property type="entry name" value="SF2_C_SNF"/>
    <property type="match status" value="1"/>
</dbReference>
<evidence type="ECO:0000256" key="1">
    <source>
        <dbReference type="ARBA" id="ARBA00022741"/>
    </source>
</evidence>
<sequence length="784" mass="88006">MSVLSPCAVSNYGNSLPSPRTSNQAGQSVNPRPLPTNVSRPQPALQSGQNKATPIHIPSNRDLPKPSGFNPNVVPSNRVPSNPPATQSRIPSNPSPTNYNATTKDALWETFDVPDANDLYDPRTSAEEAEKALRALCEDTMAQDAIPDDIDLEKDSIVEGFRAGIKLLPHQVVGRKWMREREEGKKTGGILADDMGLGKTIQTLTRIVEGRPRKENKKEGWAPPTLIICPLALVSQWHSEAEKMCVGLTVIQHHGPKRTTNPEVLKRAHMVVTTYQVVDKEYQSYQLSCKNEGGGGDSDDSDDDSDNEHFGRTLAKAKKTAKKNGTKGRGKQDVKDALFRVKWWRLVLDEAHNIKNRKTKMAIACCELQGKFRWCLTGTPLQNSVEDLYSLIKFLQIRPLNDWDKFNEQISKPVKAGRSVRAMKRLQIILKAIMLRRKKDTLLNGRPLLQLPDRNVNVVHCDFDEDERSFYDDIEQKVSKRLDSIERAGEMNKNYTQILVLLLRLRQACDHPALISQDYRKDTEALQPRAASTVDDEDDDDDLAGIFGKLGISKKCGVCQKDLNFDNISEEDGAHCLDCASVARKARRKSTRSGPSDLPPNSSKTRKILELLREIEERGEGEKTIIFSQFTSMLDLIEPFLDAEGFKYVRYDGSMSKDHRDASLTQIRKSNSTKVILISFKAGSTGLNLTACNNVILVDLWWNPALEDQAFDRAHRFGQERDVHIHKLVVENTVEERILELQAKKRELAAAALSGDKMKNSKLGLDDLMALFRHGGRDDEDDDE</sequence>
<dbReference type="SMART" id="SM00487">
    <property type="entry name" value="DEXDc"/>
    <property type="match status" value="1"/>
</dbReference>
<dbReference type="Gene3D" id="3.40.50.10810">
    <property type="entry name" value="Tandem AAA-ATPase domain"/>
    <property type="match status" value="2"/>
</dbReference>
<feature type="compositionally biased region" description="Polar residues" evidence="4">
    <location>
        <begin position="11"/>
        <end position="52"/>
    </location>
</feature>
<dbReference type="InParanoid" id="A0A067PGW4"/>
<dbReference type="InterPro" id="IPR038718">
    <property type="entry name" value="SNF2-like_sf"/>
</dbReference>
<dbReference type="PANTHER" id="PTHR45626">
    <property type="entry name" value="TRANSCRIPTION TERMINATION FACTOR 2-RELATED"/>
    <property type="match status" value="1"/>
</dbReference>
<keyword evidence="8" id="KW-1185">Reference proteome</keyword>
<dbReference type="InterPro" id="IPR001650">
    <property type="entry name" value="Helicase_C-like"/>
</dbReference>
<dbReference type="PANTHER" id="PTHR45626:SF14">
    <property type="entry name" value="ATP-DEPENDENT DNA HELICASE (EUROFUNG)"/>
    <property type="match status" value="1"/>
</dbReference>
<dbReference type="OrthoDB" id="423559at2759"/>
<keyword evidence="2" id="KW-0378">Hydrolase</keyword>
<dbReference type="SMART" id="SM00490">
    <property type="entry name" value="HELICc"/>
    <property type="match status" value="1"/>
</dbReference>
<dbReference type="HOGENOM" id="CLU_000315_2_8_1"/>
<dbReference type="GO" id="GO:0006281">
    <property type="term" value="P:DNA repair"/>
    <property type="evidence" value="ECO:0007669"/>
    <property type="project" value="TreeGrafter"/>
</dbReference>
<dbReference type="STRING" id="933084.A0A067PGW4"/>
<dbReference type="GO" id="GO:0008094">
    <property type="term" value="F:ATP-dependent activity, acting on DNA"/>
    <property type="evidence" value="ECO:0007669"/>
    <property type="project" value="TreeGrafter"/>
</dbReference>
<dbReference type="CDD" id="cd18008">
    <property type="entry name" value="DEXDc_SHPRH-like"/>
    <property type="match status" value="1"/>
</dbReference>
<gene>
    <name evidence="7" type="ORF">JAAARDRAFT_697737</name>
</gene>
<dbReference type="InterPro" id="IPR000330">
    <property type="entry name" value="SNF2_N"/>
</dbReference>
<name>A0A067PGW4_9AGAM</name>
<feature type="region of interest" description="Disordered" evidence="4">
    <location>
        <begin position="1"/>
        <end position="99"/>
    </location>
</feature>
<dbReference type="InterPro" id="IPR014001">
    <property type="entry name" value="Helicase_ATP-bd"/>
</dbReference>
<evidence type="ECO:0000313" key="8">
    <source>
        <dbReference type="Proteomes" id="UP000027265"/>
    </source>
</evidence>
<dbReference type="InterPro" id="IPR027417">
    <property type="entry name" value="P-loop_NTPase"/>
</dbReference>
<dbReference type="Proteomes" id="UP000027265">
    <property type="component" value="Unassembled WGS sequence"/>
</dbReference>
<feature type="domain" description="Helicase C-terminal" evidence="6">
    <location>
        <begin position="607"/>
        <end position="769"/>
    </location>
</feature>
<dbReference type="GO" id="GO:0005634">
    <property type="term" value="C:nucleus"/>
    <property type="evidence" value="ECO:0007669"/>
    <property type="project" value="TreeGrafter"/>
</dbReference>
<dbReference type="PROSITE" id="PS51194">
    <property type="entry name" value="HELICASE_CTER"/>
    <property type="match status" value="1"/>
</dbReference>
<dbReference type="Pfam" id="PF00176">
    <property type="entry name" value="SNF2-rel_dom"/>
    <property type="match status" value="1"/>
</dbReference>
<evidence type="ECO:0000256" key="4">
    <source>
        <dbReference type="SAM" id="MobiDB-lite"/>
    </source>
</evidence>
<dbReference type="InterPro" id="IPR050628">
    <property type="entry name" value="SNF2_RAD54_helicase_TF"/>
</dbReference>
<dbReference type="EMBL" id="KL197730">
    <property type="protein sequence ID" value="KDQ54158.1"/>
    <property type="molecule type" value="Genomic_DNA"/>
</dbReference>
<evidence type="ECO:0008006" key="9">
    <source>
        <dbReference type="Google" id="ProtNLM"/>
    </source>
</evidence>
<evidence type="ECO:0000256" key="2">
    <source>
        <dbReference type="ARBA" id="ARBA00022801"/>
    </source>
</evidence>
<evidence type="ECO:0000256" key="3">
    <source>
        <dbReference type="ARBA" id="ARBA00022840"/>
    </source>
</evidence>
<dbReference type="GO" id="GO:0005524">
    <property type="term" value="F:ATP binding"/>
    <property type="evidence" value="ECO:0007669"/>
    <property type="project" value="UniProtKB-KW"/>
</dbReference>
<dbReference type="PROSITE" id="PS51192">
    <property type="entry name" value="HELICASE_ATP_BIND_1"/>
    <property type="match status" value="1"/>
</dbReference>
<organism evidence="7 8">
    <name type="scientific">Jaapia argillacea MUCL 33604</name>
    <dbReference type="NCBI Taxonomy" id="933084"/>
    <lineage>
        <taxon>Eukaryota</taxon>
        <taxon>Fungi</taxon>
        <taxon>Dikarya</taxon>
        <taxon>Basidiomycota</taxon>
        <taxon>Agaricomycotina</taxon>
        <taxon>Agaricomycetes</taxon>
        <taxon>Agaricomycetidae</taxon>
        <taxon>Jaapiales</taxon>
        <taxon>Jaapiaceae</taxon>
        <taxon>Jaapia</taxon>
    </lineage>
</organism>
<keyword evidence="1" id="KW-0547">Nucleotide-binding</keyword>
<evidence type="ECO:0000313" key="7">
    <source>
        <dbReference type="EMBL" id="KDQ54158.1"/>
    </source>
</evidence>
<protein>
    <recommendedName>
        <fullName evidence="9">Helicase ATP-binding domain-containing protein</fullName>
    </recommendedName>
</protein>
<feature type="compositionally biased region" description="Low complexity" evidence="4">
    <location>
        <begin position="70"/>
        <end position="80"/>
    </location>
</feature>
<feature type="domain" description="Helicase ATP-binding" evidence="5">
    <location>
        <begin position="180"/>
        <end position="398"/>
    </location>
</feature>
<keyword evidence="3" id="KW-0067">ATP-binding</keyword>
<dbReference type="Pfam" id="PF00271">
    <property type="entry name" value="Helicase_C"/>
    <property type="match status" value="1"/>
</dbReference>
<proteinExistence type="predicted"/>